<dbReference type="OrthoDB" id="7028171at2"/>
<evidence type="ECO:0000256" key="8">
    <source>
        <dbReference type="RuleBase" id="RU363041"/>
    </source>
</evidence>
<evidence type="ECO:0000256" key="2">
    <source>
        <dbReference type="ARBA" id="ARBA00009142"/>
    </source>
</evidence>
<dbReference type="PANTHER" id="PTHR30269">
    <property type="entry name" value="TRANSMEMBRANE PROTEIN YFCA"/>
    <property type="match status" value="1"/>
</dbReference>
<keyword evidence="4 8" id="KW-1003">Cell membrane</keyword>
<dbReference type="InterPro" id="IPR002781">
    <property type="entry name" value="TM_pro_TauE-like"/>
</dbReference>
<dbReference type="PANTHER" id="PTHR30269:SF37">
    <property type="entry name" value="MEMBRANE TRANSPORTER PROTEIN"/>
    <property type="match status" value="1"/>
</dbReference>
<keyword evidence="5 8" id="KW-0812">Transmembrane</keyword>
<organism evidence="9 10">
    <name type="scientific">Nereida ignava</name>
    <dbReference type="NCBI Taxonomy" id="282199"/>
    <lineage>
        <taxon>Bacteria</taxon>
        <taxon>Pseudomonadati</taxon>
        <taxon>Pseudomonadota</taxon>
        <taxon>Alphaproteobacteria</taxon>
        <taxon>Rhodobacterales</taxon>
        <taxon>Roseobacteraceae</taxon>
        <taxon>Nereida</taxon>
    </lineage>
</organism>
<comment type="similarity">
    <text evidence="2 8">Belongs to the 4-toluene sulfonate uptake permease (TSUP) (TC 2.A.102) family.</text>
</comment>
<dbReference type="Proteomes" id="UP000048949">
    <property type="component" value="Unassembled WGS sequence"/>
</dbReference>
<comment type="subcellular location">
    <subcellularLocation>
        <location evidence="1 8">Cell membrane</location>
        <topology evidence="1 8">Multi-pass membrane protein</topology>
    </subcellularLocation>
</comment>
<dbReference type="EMBL" id="CVQV01000009">
    <property type="protein sequence ID" value="CRK75820.1"/>
    <property type="molecule type" value="Genomic_DNA"/>
</dbReference>
<feature type="transmembrane region" description="Helical" evidence="8">
    <location>
        <begin position="44"/>
        <end position="65"/>
    </location>
</feature>
<feature type="transmembrane region" description="Helical" evidence="8">
    <location>
        <begin position="99"/>
        <end position="117"/>
    </location>
</feature>
<dbReference type="AlphaFoldDB" id="A0A0U1NM55"/>
<evidence type="ECO:0000256" key="3">
    <source>
        <dbReference type="ARBA" id="ARBA00022448"/>
    </source>
</evidence>
<evidence type="ECO:0000313" key="9">
    <source>
        <dbReference type="EMBL" id="CRK75820.1"/>
    </source>
</evidence>
<proteinExistence type="inferred from homology"/>
<dbReference type="RefSeq" id="WP_048599237.1">
    <property type="nucleotide sequence ID" value="NZ_CVPC01000009.1"/>
</dbReference>
<evidence type="ECO:0000256" key="1">
    <source>
        <dbReference type="ARBA" id="ARBA00004651"/>
    </source>
</evidence>
<evidence type="ECO:0000313" key="10">
    <source>
        <dbReference type="Proteomes" id="UP000048949"/>
    </source>
</evidence>
<keyword evidence="7 8" id="KW-0472">Membrane</keyword>
<feature type="transmembrane region" description="Helical" evidence="8">
    <location>
        <begin position="77"/>
        <end position="93"/>
    </location>
</feature>
<feature type="transmembrane region" description="Helical" evidence="8">
    <location>
        <begin position="189"/>
        <end position="216"/>
    </location>
</feature>
<evidence type="ECO:0000256" key="6">
    <source>
        <dbReference type="ARBA" id="ARBA00022989"/>
    </source>
</evidence>
<feature type="transmembrane region" description="Helical" evidence="8">
    <location>
        <begin position="129"/>
        <end position="151"/>
    </location>
</feature>
<dbReference type="GO" id="GO:0005886">
    <property type="term" value="C:plasma membrane"/>
    <property type="evidence" value="ECO:0007669"/>
    <property type="project" value="UniProtKB-SubCell"/>
</dbReference>
<dbReference type="STRING" id="282199.GCA_001049735_01874"/>
<sequence>MDLTFSFFALAVPAVIFAGISKTGFGSGAAFAAASILALVLDPAMALGIMLPLLMLIDVAALRAYWGKWDWQEARRLIIGSLPGIALAIWLYQVADADVFRFLIGAVSLLFVAFQLAKARNLIPSREKAYPGWAGVLSGCVAGFTSFVSHAGGPPVAVYLLAQRLDKTTYQATTVLTFWAINALKSLPYAILGVFTWQTLYIDLLLAPFALIGAWLGVRAHRIISERAFFTLTYVLLVITGSKLIWDALT</sequence>
<reference evidence="9 10" key="1">
    <citation type="submission" date="2015-04" db="EMBL/GenBank/DDBJ databases">
        <authorList>
            <person name="Syromyatnikov M.Y."/>
            <person name="Popov V.N."/>
        </authorList>
    </citation>
    <scope>NUCLEOTIDE SEQUENCE [LARGE SCALE GENOMIC DNA]</scope>
    <source>
        <strain evidence="9 10">CECT 5292</strain>
    </source>
</reference>
<evidence type="ECO:0000256" key="5">
    <source>
        <dbReference type="ARBA" id="ARBA00022692"/>
    </source>
</evidence>
<dbReference type="Pfam" id="PF01925">
    <property type="entry name" value="TauE"/>
    <property type="match status" value="1"/>
</dbReference>
<keyword evidence="3" id="KW-0813">Transport</keyword>
<keyword evidence="6 8" id="KW-1133">Transmembrane helix</keyword>
<protein>
    <recommendedName>
        <fullName evidence="8">Probable membrane transporter protein</fullName>
    </recommendedName>
</protein>
<dbReference type="InterPro" id="IPR052017">
    <property type="entry name" value="TSUP"/>
</dbReference>
<accession>A0A0U1NM55</accession>
<feature type="transmembrane region" description="Helical" evidence="8">
    <location>
        <begin position="228"/>
        <end position="246"/>
    </location>
</feature>
<evidence type="ECO:0000256" key="4">
    <source>
        <dbReference type="ARBA" id="ARBA00022475"/>
    </source>
</evidence>
<name>A0A0U1NM55_9RHOB</name>
<keyword evidence="10" id="KW-1185">Reference proteome</keyword>
<gene>
    <name evidence="9" type="ORF">NIG5292_01875</name>
</gene>
<evidence type="ECO:0000256" key="7">
    <source>
        <dbReference type="ARBA" id="ARBA00023136"/>
    </source>
</evidence>